<sequence>MLSFSVAVLAVLGVSCCVNGATELLQNPGFENGVANWRHDLFTMTADTSTVHGGTASAKCTGRTASWQGPAQDIVVKPGGNYAFNSYFKLDKDLPGKQYQTVAVKIYFKWKDTGEDNYFQITNRPYISAADGWVQLGADFTAPNRATTISKLYLEGPEANAEFYFDDVSLTELVDNPNWKTEANARIEALRKSNISFHFNVASNFNVNDLTVEIDHTKHLFGFGTQIRSDYLVNPDYRQLQNILYYMFNWATIEEYKWPYSRGTQEHPDFSMAVAATDELRKNGLKVRGHCMFWAVSGNEPSWVSPMSGQTLKDTVDEHIRYMTNITKGKISHWDVNNELVHGNFYESRTGDPHYTQHMFQAIHQLDSTPKLFLNDYGVVSSGEYTLAYLAQIQQFKAANVGLGGVGVQTHLPDYVQPNPSLLKHRLDILAQAGVPLWATEMDLAAYDEDTRADWYEIVWRLYFSHPGVEGLIFWGVWDHDKDPNACLIHGYTYTLDKAGQRFIQLTKQEWSTHVNRSLAAGTSFDIRGFQGDYDLVVYYRNKPIKRQTFSVGETDATVNVDITGDGNEIQLPPKNDPFEKATVVHESTSNGLWTMGQATSTGSAQQLTCTTRWSAASAVGDDINVDVSCNDDEVLTSCSSYLKNNDWRRDGERFVVTNGKPVCRAVEGWGAQIGTQAIARCCSLSGLSCTYKTAGPAGTGVDDQVLVPCGSDGYPLGCLAYSYVSDSDGSIFTNDSCIAQNDDPRPGVYSYAACCKGGDIKCTTVQSAPSGHAVGDRATVQCPAGQVMTGCNVYTQNAKAAGAFIEATNGVDQCVAVNGYPRFGQEVGVQAYATCCHV</sequence>
<dbReference type="GO" id="GO:0000272">
    <property type="term" value="P:polysaccharide catabolic process"/>
    <property type="evidence" value="ECO:0007669"/>
    <property type="project" value="UniProtKB-KW"/>
</dbReference>
<evidence type="ECO:0000256" key="6">
    <source>
        <dbReference type="SAM" id="SignalP"/>
    </source>
</evidence>
<feature type="chain" id="PRO_5044010622" description="GH10 domain-containing protein" evidence="6">
    <location>
        <begin position="21"/>
        <end position="839"/>
    </location>
</feature>
<comment type="caution">
    <text evidence="8">The sequence shown here is derived from an EMBL/GenBank/DDBJ whole genome shotgun (WGS) entry which is preliminary data.</text>
</comment>
<feature type="domain" description="GH10" evidence="7">
    <location>
        <begin position="217"/>
        <end position="506"/>
    </location>
</feature>
<dbReference type="Pfam" id="PF18459">
    <property type="entry name" value="PCSK9_C1"/>
    <property type="match status" value="2"/>
</dbReference>
<reference evidence="8 9" key="1">
    <citation type="submission" date="2024-04" db="EMBL/GenBank/DDBJ databases">
        <authorList>
            <consortium name="Genoscope - CEA"/>
            <person name="William W."/>
        </authorList>
    </citation>
    <scope>NUCLEOTIDE SEQUENCE [LARGE SCALE GENOMIC DNA]</scope>
</reference>
<keyword evidence="6" id="KW-0732">Signal</keyword>
<evidence type="ECO:0000256" key="4">
    <source>
        <dbReference type="ARBA" id="ARBA00023277"/>
    </source>
</evidence>
<dbReference type="GO" id="GO:0031176">
    <property type="term" value="F:endo-1,4-beta-xylanase activity"/>
    <property type="evidence" value="ECO:0007669"/>
    <property type="project" value="UniProtKB-ARBA"/>
</dbReference>
<proteinExistence type="inferred from homology"/>
<keyword evidence="9" id="KW-1185">Reference proteome</keyword>
<evidence type="ECO:0000259" key="7">
    <source>
        <dbReference type="PROSITE" id="PS51760"/>
    </source>
</evidence>
<evidence type="ECO:0000256" key="2">
    <source>
        <dbReference type="ARBA" id="ARBA00022737"/>
    </source>
</evidence>
<dbReference type="Gene3D" id="3.20.20.80">
    <property type="entry name" value="Glycosidases"/>
    <property type="match status" value="1"/>
</dbReference>
<dbReference type="Proteomes" id="UP001497497">
    <property type="component" value="Unassembled WGS sequence"/>
</dbReference>
<dbReference type="InterPro" id="IPR003305">
    <property type="entry name" value="CenC_carb-bd"/>
</dbReference>
<evidence type="ECO:0000256" key="5">
    <source>
        <dbReference type="ARBA" id="ARBA00023326"/>
    </source>
</evidence>
<evidence type="ECO:0000313" key="8">
    <source>
        <dbReference type="EMBL" id="CAL1542281.1"/>
    </source>
</evidence>
<dbReference type="InterPro" id="IPR044846">
    <property type="entry name" value="GH10"/>
</dbReference>
<name>A0AAV2I871_LYMST</name>
<dbReference type="Gene3D" id="2.60.120.690">
    <property type="entry name" value="Proprotein convertase subtilisin/kexin type 9"/>
    <property type="match status" value="2"/>
</dbReference>
<dbReference type="SMART" id="SM00633">
    <property type="entry name" value="Glyco_10"/>
    <property type="match status" value="1"/>
</dbReference>
<dbReference type="SUPFAM" id="SSF51445">
    <property type="entry name" value="(Trans)glycosidases"/>
    <property type="match status" value="1"/>
</dbReference>
<dbReference type="Pfam" id="PF02018">
    <property type="entry name" value="CBM_4_9"/>
    <property type="match status" value="1"/>
</dbReference>
<accession>A0AAV2I871</accession>
<feature type="signal peptide" evidence="6">
    <location>
        <begin position="1"/>
        <end position="20"/>
    </location>
</feature>
<comment type="similarity">
    <text evidence="1">Belongs to the glycosyl hydrolase 10 (cellulase F) family.</text>
</comment>
<dbReference type="EMBL" id="CAXITT010000478">
    <property type="protein sequence ID" value="CAL1542281.1"/>
    <property type="molecule type" value="Genomic_DNA"/>
</dbReference>
<dbReference type="InterPro" id="IPR017853">
    <property type="entry name" value="GH"/>
</dbReference>
<keyword evidence="2" id="KW-0677">Repeat</keyword>
<dbReference type="AlphaFoldDB" id="A0AAV2I871"/>
<evidence type="ECO:0000256" key="1">
    <source>
        <dbReference type="ARBA" id="ARBA00007495"/>
    </source>
</evidence>
<dbReference type="InterPro" id="IPR041254">
    <property type="entry name" value="PCSK9_C1"/>
</dbReference>
<dbReference type="InterPro" id="IPR008979">
    <property type="entry name" value="Galactose-bd-like_sf"/>
</dbReference>
<dbReference type="Pfam" id="PF00331">
    <property type="entry name" value="Glyco_hydro_10"/>
    <property type="match status" value="1"/>
</dbReference>
<evidence type="ECO:0000313" key="9">
    <source>
        <dbReference type="Proteomes" id="UP001497497"/>
    </source>
</evidence>
<dbReference type="PANTHER" id="PTHR31490">
    <property type="entry name" value="GLYCOSYL HYDROLASE"/>
    <property type="match status" value="1"/>
</dbReference>
<keyword evidence="3" id="KW-0378">Hydrolase</keyword>
<keyword evidence="5" id="KW-0624">Polysaccharide degradation</keyword>
<dbReference type="SUPFAM" id="SSF49785">
    <property type="entry name" value="Galactose-binding domain-like"/>
    <property type="match status" value="1"/>
</dbReference>
<protein>
    <recommendedName>
        <fullName evidence="7">GH10 domain-containing protein</fullName>
    </recommendedName>
</protein>
<keyword evidence="4" id="KW-0119">Carbohydrate metabolism</keyword>
<organism evidence="8 9">
    <name type="scientific">Lymnaea stagnalis</name>
    <name type="common">Great pond snail</name>
    <name type="synonym">Helix stagnalis</name>
    <dbReference type="NCBI Taxonomy" id="6523"/>
    <lineage>
        <taxon>Eukaryota</taxon>
        <taxon>Metazoa</taxon>
        <taxon>Spiralia</taxon>
        <taxon>Lophotrochozoa</taxon>
        <taxon>Mollusca</taxon>
        <taxon>Gastropoda</taxon>
        <taxon>Heterobranchia</taxon>
        <taxon>Euthyneura</taxon>
        <taxon>Panpulmonata</taxon>
        <taxon>Hygrophila</taxon>
        <taxon>Lymnaeoidea</taxon>
        <taxon>Lymnaeidae</taxon>
        <taxon>Lymnaea</taxon>
    </lineage>
</organism>
<gene>
    <name evidence="8" type="ORF">GSLYS_00015875001</name>
</gene>
<dbReference type="PROSITE" id="PS51760">
    <property type="entry name" value="GH10_2"/>
    <property type="match status" value="1"/>
</dbReference>
<dbReference type="InterPro" id="IPR001000">
    <property type="entry name" value="GH10_dom"/>
</dbReference>
<dbReference type="Gene3D" id="2.60.120.260">
    <property type="entry name" value="Galactose-binding domain-like"/>
    <property type="match status" value="1"/>
</dbReference>
<evidence type="ECO:0000256" key="3">
    <source>
        <dbReference type="ARBA" id="ARBA00022801"/>
    </source>
</evidence>
<dbReference type="PANTHER" id="PTHR31490:SF1">
    <property type="entry name" value="ENDO-1,4-BETA-XYLANASE 1"/>
    <property type="match status" value="1"/>
</dbReference>